<dbReference type="Gene3D" id="3.40.50.10470">
    <property type="entry name" value="Translation initiation factor eif-2b, domain 2"/>
    <property type="match status" value="1"/>
</dbReference>
<dbReference type="GO" id="GO:0046523">
    <property type="term" value="F:S-methyl-5-thioribose-1-phosphate isomerase activity"/>
    <property type="evidence" value="ECO:0007669"/>
    <property type="project" value="UniProtKB-UniRule"/>
</dbReference>
<evidence type="ECO:0000256" key="1">
    <source>
        <dbReference type="ARBA" id="ARBA00023235"/>
    </source>
</evidence>
<dbReference type="FunFam" id="1.20.120.420:FF:000003">
    <property type="entry name" value="Methylthioribose-1-phosphate isomerase"/>
    <property type="match status" value="1"/>
</dbReference>
<name>A0A3F2RT52_9STRA</name>
<sequence>MAGERMRSVLWADGGLQLIDQRKLPTELVLMRCETVEAVTRAITDMTVRGAPAIGAAGAFGLAIAAKSFNATESSTKDEFVQAIEQAKATIDAARPTAVNLTWATERVAKDLQLKVQRSPDASIAEMVAYTLTLAQALAEEDVAINKRLSEFGAEVVPVGSNILHHCNTGALATVDIGTAIGVIYECHAQGKNVHVWVDETRPRLQGARLSAWELMREGVPIHLIADNAAGYLMLAGKVDVVLFGADRVAANGDVVNKIGTYKLAVVAKENSVPVYACVPTSTIDLNFLEGMGIPIEERSADEVACVQGVRIAPEGCPVFNPAFDVTPYRYLTGIITEEGVCYPPFEQSLAKAKAAAEKRRAEA</sequence>
<reference evidence="5 6" key="1">
    <citation type="submission" date="2018-07" db="EMBL/GenBank/DDBJ databases">
        <title>Genome sequencing of oomycete isolates from Chile give support for New Zealand origin for Phytophthora kernoviae and make available the first Nothophytophthora sp. genome.</title>
        <authorList>
            <person name="Studholme D.J."/>
            <person name="Sanfuentes E."/>
            <person name="Panda P."/>
            <person name="Hill R."/>
            <person name="Sambles C."/>
            <person name="Grant M."/>
            <person name="Williams N.M."/>
            <person name="Mcdougal R.L."/>
        </authorList>
    </citation>
    <scope>NUCLEOTIDE SEQUENCE [LARGE SCALE GENOMIC DNA]</scope>
    <source>
        <strain evidence="4">Chile6</strain>
        <strain evidence="3">Chile7</strain>
    </source>
</reference>
<dbReference type="GO" id="GO:0005634">
    <property type="term" value="C:nucleus"/>
    <property type="evidence" value="ECO:0007669"/>
    <property type="project" value="UniProtKB-SubCell"/>
</dbReference>
<dbReference type="SUPFAM" id="SSF100950">
    <property type="entry name" value="NagB/RpiA/CoA transferase-like"/>
    <property type="match status" value="1"/>
</dbReference>
<dbReference type="GO" id="GO:0005737">
    <property type="term" value="C:cytoplasm"/>
    <property type="evidence" value="ECO:0007669"/>
    <property type="project" value="UniProtKB-SubCell"/>
</dbReference>
<evidence type="ECO:0000256" key="2">
    <source>
        <dbReference type="HAMAP-Rule" id="MF_03119"/>
    </source>
</evidence>
<dbReference type="InterPro" id="IPR011559">
    <property type="entry name" value="Initiation_fac_2B_a/b/d"/>
</dbReference>
<dbReference type="InterPro" id="IPR027363">
    <property type="entry name" value="M1Pi_N"/>
</dbReference>
<protein>
    <recommendedName>
        <fullName evidence="2">Methylthioribose-1-phosphate isomerase</fullName>
        <shortName evidence="2">M1Pi</shortName>
        <shortName evidence="2">MTR-1-P isomerase</shortName>
        <ecNumber evidence="2">5.3.1.23</ecNumber>
    </recommendedName>
    <alternativeName>
        <fullName evidence="2">S-methyl-5-thioribose-1-phosphate isomerase</fullName>
    </alternativeName>
    <alternativeName>
        <fullName evidence="2">Translation initiation factor eIF-2B subunit alpha/beta/delta-like protein</fullName>
    </alternativeName>
</protein>
<comment type="function">
    <text evidence="2">Catalyzes the interconversion of methylthioribose-1-phosphate (MTR-1-P) into methylthioribulose-1-phosphate (MTRu-1-P).</text>
</comment>
<evidence type="ECO:0000313" key="5">
    <source>
        <dbReference type="Proteomes" id="UP000277300"/>
    </source>
</evidence>
<dbReference type="InterPro" id="IPR005251">
    <property type="entry name" value="IF-M1Pi"/>
</dbReference>
<keyword evidence="2" id="KW-0028">Amino-acid biosynthesis</keyword>
<dbReference type="EMBL" id="MBAD02001509">
    <property type="protein sequence ID" value="RLN54072.1"/>
    <property type="molecule type" value="Genomic_DNA"/>
</dbReference>
<dbReference type="InterPro" id="IPR000649">
    <property type="entry name" value="IF-2B-related"/>
</dbReference>
<dbReference type="OrthoDB" id="2461at2759"/>
<dbReference type="GO" id="GO:0019509">
    <property type="term" value="P:L-methionine salvage from methylthioadenosine"/>
    <property type="evidence" value="ECO:0007669"/>
    <property type="project" value="UniProtKB-UniRule"/>
</dbReference>
<keyword evidence="1 2" id="KW-0413">Isomerase</keyword>
<feature type="active site" description="Proton donor" evidence="2">
    <location>
        <position position="247"/>
    </location>
</feature>
<accession>A0A3F2RT52</accession>
<dbReference type="Proteomes" id="UP000284657">
    <property type="component" value="Unassembled WGS sequence"/>
</dbReference>
<evidence type="ECO:0000313" key="4">
    <source>
        <dbReference type="EMBL" id="RLN62714.1"/>
    </source>
</evidence>
<dbReference type="EMBL" id="MBDO02000114">
    <property type="protein sequence ID" value="RLN62714.1"/>
    <property type="molecule type" value="Genomic_DNA"/>
</dbReference>
<gene>
    <name evidence="3" type="ORF">BBJ29_007737</name>
    <name evidence="4" type="ORF">BBP00_00004584</name>
</gene>
<keyword evidence="2" id="KW-0963">Cytoplasm</keyword>
<dbReference type="PANTHER" id="PTHR43475:SF1">
    <property type="entry name" value="METHYLTHIORIBOSE-1-PHOSPHATE ISOMERASE"/>
    <property type="match status" value="1"/>
</dbReference>
<organism evidence="4 5">
    <name type="scientific">Phytophthora kernoviae</name>
    <dbReference type="NCBI Taxonomy" id="325452"/>
    <lineage>
        <taxon>Eukaryota</taxon>
        <taxon>Sar</taxon>
        <taxon>Stramenopiles</taxon>
        <taxon>Oomycota</taxon>
        <taxon>Peronosporomycetes</taxon>
        <taxon>Peronosporales</taxon>
        <taxon>Peronosporaceae</taxon>
        <taxon>Phytophthora</taxon>
    </lineage>
</organism>
<keyword evidence="2" id="KW-0539">Nucleus</keyword>
<dbReference type="InterPro" id="IPR037171">
    <property type="entry name" value="NagB/RpiA_transferase-like"/>
</dbReference>
<feature type="site" description="Transition state stabilizer" evidence="2">
    <location>
        <position position="167"/>
    </location>
</feature>
<dbReference type="PANTHER" id="PTHR43475">
    <property type="entry name" value="METHYLTHIORIBOSE-1-PHOSPHATE ISOMERASE"/>
    <property type="match status" value="1"/>
</dbReference>
<dbReference type="NCBIfam" id="NF004326">
    <property type="entry name" value="PRK05720.1"/>
    <property type="match status" value="1"/>
</dbReference>
<dbReference type="Gene3D" id="1.20.120.420">
    <property type="entry name" value="translation initiation factor eif-2b, domain 1"/>
    <property type="match status" value="1"/>
</dbReference>
<dbReference type="UniPathway" id="UPA00904">
    <property type="reaction ID" value="UER00874"/>
</dbReference>
<dbReference type="NCBIfam" id="TIGR00512">
    <property type="entry name" value="salvage_mtnA"/>
    <property type="match status" value="1"/>
</dbReference>
<evidence type="ECO:0000313" key="6">
    <source>
        <dbReference type="Proteomes" id="UP000284657"/>
    </source>
</evidence>
<evidence type="ECO:0000313" key="3">
    <source>
        <dbReference type="EMBL" id="RLN54072.1"/>
    </source>
</evidence>
<dbReference type="Proteomes" id="UP000277300">
    <property type="component" value="Unassembled WGS sequence"/>
</dbReference>
<dbReference type="NCBIfam" id="TIGR00524">
    <property type="entry name" value="eIF-2B_rel"/>
    <property type="match status" value="1"/>
</dbReference>
<comment type="catalytic activity">
    <reaction evidence="2">
        <text>5-(methylsulfanyl)-alpha-D-ribose 1-phosphate = 5-(methylsulfanyl)-D-ribulose 1-phosphate</text>
        <dbReference type="Rhea" id="RHEA:19989"/>
        <dbReference type="ChEBI" id="CHEBI:58533"/>
        <dbReference type="ChEBI" id="CHEBI:58548"/>
        <dbReference type="EC" id="5.3.1.23"/>
    </reaction>
</comment>
<comment type="pathway">
    <text evidence="2">Amino-acid biosynthesis; L-methionine biosynthesis via salvage pathway; L-methionine from S-methyl-5-thio-alpha-D-ribose 1-phosphate: step 1/6.</text>
</comment>
<comment type="caution">
    <text evidence="4">The sequence shown here is derived from an EMBL/GenBank/DDBJ whole genome shotgun (WGS) entry which is preliminary data.</text>
</comment>
<proteinExistence type="inferred from homology"/>
<dbReference type="AlphaFoldDB" id="A0A3F2RT52"/>
<dbReference type="Pfam" id="PF01008">
    <property type="entry name" value="IF-2B"/>
    <property type="match status" value="1"/>
</dbReference>
<dbReference type="HAMAP" id="MF_01678">
    <property type="entry name" value="Salvage_MtnA"/>
    <property type="match status" value="1"/>
</dbReference>
<comment type="subcellular location">
    <subcellularLocation>
        <location evidence="2">Cytoplasm</location>
    </subcellularLocation>
    <subcellularLocation>
        <location evidence="2">Nucleus</location>
    </subcellularLocation>
</comment>
<dbReference type="InterPro" id="IPR042529">
    <property type="entry name" value="IF_2B-like_C"/>
</dbReference>
<dbReference type="EC" id="5.3.1.23" evidence="2"/>
<dbReference type="FunFam" id="3.40.50.10470:FF:000029">
    <property type="entry name" value="Methylthioribose-1-phosphate isomerase"/>
    <property type="match status" value="1"/>
</dbReference>
<keyword evidence="2" id="KW-0486">Methionine biosynthesis</keyword>
<comment type="similarity">
    <text evidence="2">Belongs to the eIF-2B alpha/beta/delta subunits family. MtnA subfamily.</text>
</comment>